<evidence type="ECO:0000313" key="1">
    <source>
        <dbReference type="EMBL" id="AGS52013.1"/>
    </source>
</evidence>
<proteinExistence type="predicted"/>
<accession>A0A806KGA0</accession>
<name>A0A806KGA0_9BACT</name>
<dbReference type="EMBL" id="JQ844179">
    <property type="protein sequence ID" value="AGS52013.1"/>
    <property type="molecule type" value="Genomic_DNA"/>
</dbReference>
<sequence>MDLTYRQVGRGNSNPKDSSAAVSIVLNATALAFALNEAFCEKQESPPMNCGGFQNVDKPA</sequence>
<organism evidence="1">
    <name type="scientific">uncultured bacterium contig00006</name>
    <dbReference type="NCBI Taxonomy" id="1181498"/>
    <lineage>
        <taxon>Bacteria</taxon>
        <taxon>environmental samples</taxon>
    </lineage>
</organism>
<dbReference type="AlphaFoldDB" id="A0A806KGA0"/>
<reference evidence="1" key="1">
    <citation type="submission" date="2012-03" db="EMBL/GenBank/DDBJ databases">
        <title>Functional metagenomics reveals considerable lignocellulase gene clusters in the gut microbiome of a wood-feeding higher termite.</title>
        <authorList>
            <person name="Liu N."/>
        </authorList>
    </citation>
    <scope>NUCLEOTIDE SEQUENCE</scope>
</reference>
<protein>
    <submittedName>
        <fullName evidence="1">Uncharacterized protein</fullName>
    </submittedName>
</protein>